<evidence type="ECO:0000313" key="10">
    <source>
        <dbReference type="WBParaSite" id="PSAMB.scaffold1031size36910.g10547.t2"/>
    </source>
</evidence>
<dbReference type="SMART" id="SM00173">
    <property type="entry name" value="RAS"/>
    <property type="match status" value="1"/>
</dbReference>
<feature type="region of interest" description="Disordered" evidence="8">
    <location>
        <begin position="282"/>
        <end position="306"/>
    </location>
</feature>
<feature type="compositionally biased region" description="Basic and acidic residues" evidence="8">
    <location>
        <begin position="66"/>
        <end position="77"/>
    </location>
</feature>
<feature type="region of interest" description="Disordered" evidence="8">
    <location>
        <begin position="1"/>
        <end position="20"/>
    </location>
</feature>
<keyword evidence="4" id="KW-0342">GTP-binding</keyword>
<protein>
    <submittedName>
        <fullName evidence="10">GTP-binding protein Rhes</fullName>
    </submittedName>
</protein>
<dbReference type="AlphaFoldDB" id="A0A914UJB5"/>
<dbReference type="PANTHER" id="PTHR46149:SF3">
    <property type="entry name" value="MIP08469P"/>
    <property type="match status" value="1"/>
</dbReference>
<dbReference type="WBParaSite" id="PSAMB.scaffold1031size36910.g10547.t2">
    <property type="protein sequence ID" value="PSAMB.scaffold1031size36910.g10547.t2"/>
    <property type="gene ID" value="PSAMB.scaffold1031size36910.g10547"/>
</dbReference>
<keyword evidence="6" id="KW-0449">Lipoprotein</keyword>
<evidence type="ECO:0000256" key="1">
    <source>
        <dbReference type="ARBA" id="ARBA00004193"/>
    </source>
</evidence>
<sequence>MRHTKDECLESVGRSSSLHARRRARQLLTRFGVPSSSTVDYSTRTEEPLRRTSQGDIPRLPSTRRKISEDHDAREGRSCPSSPLVKKSFRLVVLGSTQTGKSSLVARFLDDTFSDRYVPTIENFHRKMYKIKGELYQLDMLDTSGNDPFPAARRLSFISGDLFVLVSSTDLPASFEELFNYRDQIIDCKTSGLRAKSDGANVPIVMVLNKTDLPDNKKQLDAETCRFRVHELCGEASQLFECSAKTGENVDPIFAALFSMAKLPKQMSPHLHKLLRAEHSADGRLPTASASGSQQAGNVTKSPLRRMRSKFSKEGEEALITTYTEPVRRPSLRTDLFLMKTKSSLTAGSSKSPTALRGELFDRTNHKRCSIS</sequence>
<evidence type="ECO:0000256" key="2">
    <source>
        <dbReference type="ARBA" id="ARBA00022475"/>
    </source>
</evidence>
<evidence type="ECO:0000256" key="7">
    <source>
        <dbReference type="ARBA" id="ARBA00038061"/>
    </source>
</evidence>
<dbReference type="GO" id="GO:0005886">
    <property type="term" value="C:plasma membrane"/>
    <property type="evidence" value="ECO:0007669"/>
    <property type="project" value="UniProtKB-SubCell"/>
</dbReference>
<keyword evidence="5" id="KW-0472">Membrane</keyword>
<dbReference type="PANTHER" id="PTHR46149">
    <property type="entry name" value="MIP08469P"/>
    <property type="match status" value="1"/>
</dbReference>
<proteinExistence type="inferred from homology"/>
<evidence type="ECO:0000256" key="6">
    <source>
        <dbReference type="ARBA" id="ARBA00023288"/>
    </source>
</evidence>
<comment type="subcellular location">
    <subcellularLocation>
        <location evidence="1">Cell membrane</location>
        <topology evidence="1">Lipid-anchor</topology>
    </subcellularLocation>
</comment>
<dbReference type="Proteomes" id="UP000887566">
    <property type="component" value="Unplaced"/>
</dbReference>
<dbReference type="GO" id="GO:0003924">
    <property type="term" value="F:GTPase activity"/>
    <property type="evidence" value="ECO:0007669"/>
    <property type="project" value="InterPro"/>
</dbReference>
<name>A0A914UJB5_9BILA</name>
<dbReference type="InterPro" id="IPR027417">
    <property type="entry name" value="P-loop_NTPase"/>
</dbReference>
<dbReference type="PROSITE" id="PS51421">
    <property type="entry name" value="RAS"/>
    <property type="match status" value="1"/>
</dbReference>
<evidence type="ECO:0000256" key="4">
    <source>
        <dbReference type="ARBA" id="ARBA00023134"/>
    </source>
</evidence>
<feature type="compositionally biased region" description="Polar residues" evidence="8">
    <location>
        <begin position="288"/>
        <end position="301"/>
    </location>
</feature>
<evidence type="ECO:0000256" key="5">
    <source>
        <dbReference type="ARBA" id="ARBA00023136"/>
    </source>
</evidence>
<dbReference type="Gene3D" id="3.40.50.300">
    <property type="entry name" value="P-loop containing nucleotide triphosphate hydrolases"/>
    <property type="match status" value="1"/>
</dbReference>
<dbReference type="GO" id="GO:0005525">
    <property type="term" value="F:GTP binding"/>
    <property type="evidence" value="ECO:0007669"/>
    <property type="project" value="UniProtKB-KW"/>
</dbReference>
<evidence type="ECO:0000256" key="8">
    <source>
        <dbReference type="SAM" id="MobiDB-lite"/>
    </source>
</evidence>
<keyword evidence="3" id="KW-0488">Methylation</keyword>
<dbReference type="InterPro" id="IPR052236">
    <property type="entry name" value="Small_GTPase_RasD"/>
</dbReference>
<organism evidence="9 10">
    <name type="scientific">Plectus sambesii</name>
    <dbReference type="NCBI Taxonomy" id="2011161"/>
    <lineage>
        <taxon>Eukaryota</taxon>
        <taxon>Metazoa</taxon>
        <taxon>Ecdysozoa</taxon>
        <taxon>Nematoda</taxon>
        <taxon>Chromadorea</taxon>
        <taxon>Plectida</taxon>
        <taxon>Plectina</taxon>
        <taxon>Plectoidea</taxon>
        <taxon>Plectidae</taxon>
        <taxon>Plectus</taxon>
    </lineage>
</organism>
<dbReference type="SMART" id="SM00175">
    <property type="entry name" value="RAB"/>
    <property type="match status" value="1"/>
</dbReference>
<feature type="region of interest" description="Disordered" evidence="8">
    <location>
        <begin position="35"/>
        <end position="81"/>
    </location>
</feature>
<evidence type="ECO:0000256" key="3">
    <source>
        <dbReference type="ARBA" id="ARBA00022481"/>
    </source>
</evidence>
<dbReference type="NCBIfam" id="TIGR00231">
    <property type="entry name" value="small_GTP"/>
    <property type="match status" value="1"/>
</dbReference>
<dbReference type="GO" id="GO:0031681">
    <property type="term" value="F:G-protein beta-subunit binding"/>
    <property type="evidence" value="ECO:0007669"/>
    <property type="project" value="TreeGrafter"/>
</dbReference>
<keyword evidence="9" id="KW-1185">Reference proteome</keyword>
<comment type="similarity">
    <text evidence="7">Belongs to the small GTPase superfamily. RasD family.</text>
</comment>
<dbReference type="GO" id="GO:0007165">
    <property type="term" value="P:signal transduction"/>
    <property type="evidence" value="ECO:0007669"/>
    <property type="project" value="TreeGrafter"/>
</dbReference>
<dbReference type="PROSITE" id="PS51419">
    <property type="entry name" value="RAB"/>
    <property type="match status" value="1"/>
</dbReference>
<dbReference type="SMART" id="SM00174">
    <property type="entry name" value="RHO"/>
    <property type="match status" value="1"/>
</dbReference>
<keyword evidence="4" id="KW-0547">Nucleotide-binding</keyword>
<accession>A0A914UJB5</accession>
<dbReference type="SUPFAM" id="SSF52540">
    <property type="entry name" value="P-loop containing nucleoside triphosphate hydrolases"/>
    <property type="match status" value="1"/>
</dbReference>
<dbReference type="InterPro" id="IPR005225">
    <property type="entry name" value="Small_GTP-bd"/>
</dbReference>
<dbReference type="Pfam" id="PF00071">
    <property type="entry name" value="Ras"/>
    <property type="match status" value="1"/>
</dbReference>
<dbReference type="InterPro" id="IPR001806">
    <property type="entry name" value="Small_GTPase"/>
</dbReference>
<evidence type="ECO:0000313" key="9">
    <source>
        <dbReference type="Proteomes" id="UP000887566"/>
    </source>
</evidence>
<reference evidence="10" key="1">
    <citation type="submission" date="2022-11" db="UniProtKB">
        <authorList>
            <consortium name="WormBaseParasite"/>
        </authorList>
    </citation>
    <scope>IDENTIFICATION</scope>
</reference>
<dbReference type="PRINTS" id="PR00449">
    <property type="entry name" value="RASTRNSFRMNG"/>
</dbReference>
<keyword evidence="2" id="KW-1003">Cell membrane</keyword>